<evidence type="ECO:0000313" key="2">
    <source>
        <dbReference type="Proteomes" id="UP000187134"/>
    </source>
</evidence>
<dbReference type="Proteomes" id="UP000187134">
    <property type="component" value="Unassembled WGS sequence"/>
</dbReference>
<comment type="caution">
    <text evidence="1">The sequence shown here is derived from an EMBL/GenBank/DDBJ whole genome shotgun (WGS) entry which is preliminary data.</text>
</comment>
<dbReference type="EMBL" id="MRTJ01000005">
    <property type="protein sequence ID" value="OMF13416.1"/>
    <property type="molecule type" value="Genomic_DNA"/>
</dbReference>
<organism evidence="1 2">
    <name type="scientific">Paenibacillus amylolyticus</name>
    <dbReference type="NCBI Taxonomy" id="1451"/>
    <lineage>
        <taxon>Bacteria</taxon>
        <taxon>Bacillati</taxon>
        <taxon>Bacillota</taxon>
        <taxon>Bacilli</taxon>
        <taxon>Bacillales</taxon>
        <taxon>Paenibacillaceae</taxon>
        <taxon>Paenibacillus</taxon>
    </lineage>
</organism>
<accession>A0A1R1BU60</accession>
<proteinExistence type="predicted"/>
<name>A0A1R1BU60_PAEAM</name>
<reference evidence="1 2" key="1">
    <citation type="submission" date="2016-11" db="EMBL/GenBank/DDBJ databases">
        <title>Paenibacillus species isolates.</title>
        <authorList>
            <person name="Beno S.M."/>
        </authorList>
    </citation>
    <scope>NUCLEOTIDE SEQUENCE [LARGE SCALE GENOMIC DNA]</scope>
    <source>
        <strain evidence="1 2">FSL H8-0246</strain>
    </source>
</reference>
<evidence type="ECO:0000313" key="1">
    <source>
        <dbReference type="EMBL" id="OMF13416.1"/>
    </source>
</evidence>
<protein>
    <submittedName>
        <fullName evidence="1">Uncharacterized protein</fullName>
    </submittedName>
</protein>
<sequence length="195" mass="22759">MDEVYVEADDDIVLKTRDTTKLYQLKHSTNRPSSLTLKNEGFWKTIRIWSKFASFDKHELFFVTNDTISADNPLAKLIRGEGQKQDIVDLMTEEAQRVIDIREKAILAKDTTLPYETKIHGCQSFMELSPENRLSLIDKITIRPNNLHIFQVYNEIIKKLESMVGINLRPKIADRLLEWWDMRSLNPKEPIRKAA</sequence>
<gene>
    <name evidence="1" type="ORF">BK131_16045</name>
</gene>
<dbReference type="AlphaFoldDB" id="A0A1R1BU60"/>